<gene>
    <name evidence="2" type="ORF">BD311DRAFT_748512</name>
</gene>
<proteinExistence type="predicted"/>
<dbReference type="EMBL" id="ML143391">
    <property type="protein sequence ID" value="TBU33399.1"/>
    <property type="molecule type" value="Genomic_DNA"/>
</dbReference>
<name>A0A4Q9MZ47_9APHY</name>
<feature type="region of interest" description="Disordered" evidence="1">
    <location>
        <begin position="1"/>
        <end position="30"/>
    </location>
</feature>
<protein>
    <submittedName>
        <fullName evidence="2">Uncharacterized protein</fullName>
    </submittedName>
</protein>
<evidence type="ECO:0000256" key="1">
    <source>
        <dbReference type="SAM" id="MobiDB-lite"/>
    </source>
</evidence>
<evidence type="ECO:0000313" key="2">
    <source>
        <dbReference type="EMBL" id="TBU33399.1"/>
    </source>
</evidence>
<sequence>MTEHIPPPDLCRRRYPTRTQLRGPGSRVRRPAASSILMISTAHLPRCPVPSFREREGGRP</sequence>
<dbReference type="AlphaFoldDB" id="A0A4Q9MZ47"/>
<organism evidence="2">
    <name type="scientific">Dichomitus squalens</name>
    <dbReference type="NCBI Taxonomy" id="114155"/>
    <lineage>
        <taxon>Eukaryota</taxon>
        <taxon>Fungi</taxon>
        <taxon>Dikarya</taxon>
        <taxon>Basidiomycota</taxon>
        <taxon>Agaricomycotina</taxon>
        <taxon>Agaricomycetes</taxon>
        <taxon>Polyporales</taxon>
        <taxon>Polyporaceae</taxon>
        <taxon>Dichomitus</taxon>
    </lineage>
</organism>
<dbReference type="Proteomes" id="UP000292957">
    <property type="component" value="Unassembled WGS sequence"/>
</dbReference>
<reference evidence="2" key="1">
    <citation type="submission" date="2019-01" db="EMBL/GenBank/DDBJ databases">
        <title>Draft genome sequences of three monokaryotic isolates of the white-rot basidiomycete fungus Dichomitus squalens.</title>
        <authorList>
            <consortium name="DOE Joint Genome Institute"/>
            <person name="Lopez S.C."/>
            <person name="Andreopoulos B."/>
            <person name="Pangilinan J."/>
            <person name="Lipzen A."/>
            <person name="Riley R."/>
            <person name="Ahrendt S."/>
            <person name="Ng V."/>
            <person name="Barry K."/>
            <person name="Daum C."/>
            <person name="Grigoriev I.V."/>
            <person name="Hilden K.S."/>
            <person name="Makela M.R."/>
            <person name="de Vries R.P."/>
        </authorList>
    </citation>
    <scope>NUCLEOTIDE SEQUENCE [LARGE SCALE GENOMIC DNA]</scope>
    <source>
        <strain evidence="2">OM18370.1</strain>
    </source>
</reference>
<accession>A0A4Q9MZ47</accession>